<keyword evidence="7" id="KW-0520">NAD</keyword>
<comment type="catalytic activity">
    <reaction evidence="8">
        <text>a quinone + NADH + H(+) = a quinol + NAD(+)</text>
        <dbReference type="Rhea" id="RHEA:46160"/>
        <dbReference type="ChEBI" id="CHEBI:15378"/>
        <dbReference type="ChEBI" id="CHEBI:24646"/>
        <dbReference type="ChEBI" id="CHEBI:57540"/>
        <dbReference type="ChEBI" id="CHEBI:57945"/>
        <dbReference type="ChEBI" id="CHEBI:132124"/>
        <dbReference type="EC" id="1.6.5.9"/>
    </reaction>
</comment>
<gene>
    <name evidence="12" type="ORF">DYY88_11560</name>
</gene>
<keyword evidence="6" id="KW-0560">Oxidoreductase</keyword>
<feature type="region of interest" description="Disordered" evidence="9">
    <location>
        <begin position="1"/>
        <end position="20"/>
    </location>
</feature>
<dbReference type="InterPro" id="IPR054585">
    <property type="entry name" value="NDH2-like_C"/>
</dbReference>
<feature type="domain" description="FAD/NAD(P)-binding" evidence="10">
    <location>
        <begin position="22"/>
        <end position="347"/>
    </location>
</feature>
<keyword evidence="3" id="KW-0285">Flavoprotein</keyword>
<dbReference type="AlphaFoldDB" id="A0A4Q7E964"/>
<dbReference type="RefSeq" id="WP_044151298.1">
    <property type="nucleotide sequence ID" value="NZ_QVFV01000002.1"/>
</dbReference>
<comment type="caution">
    <text evidence="12">The sequence shown here is derived from an EMBL/GenBank/DDBJ whole genome shotgun (WGS) entry which is preliminary data.</text>
</comment>
<evidence type="ECO:0000256" key="7">
    <source>
        <dbReference type="ARBA" id="ARBA00023027"/>
    </source>
</evidence>
<protein>
    <recommendedName>
        <fullName evidence="2">NADH:ubiquinone reductase (non-electrogenic)</fullName>
        <ecNumber evidence="2">1.6.5.9</ecNumber>
    </recommendedName>
</protein>
<dbReference type="PRINTS" id="PR00411">
    <property type="entry name" value="PNDRDTASEI"/>
</dbReference>
<evidence type="ECO:0000259" key="10">
    <source>
        <dbReference type="Pfam" id="PF07992"/>
    </source>
</evidence>
<evidence type="ECO:0000313" key="12">
    <source>
        <dbReference type="EMBL" id="RZM79377.1"/>
    </source>
</evidence>
<evidence type="ECO:0000256" key="1">
    <source>
        <dbReference type="ARBA" id="ARBA00005272"/>
    </source>
</evidence>
<dbReference type="Gene3D" id="3.50.50.100">
    <property type="match status" value="1"/>
</dbReference>
<dbReference type="GO" id="GO:0050136">
    <property type="term" value="F:NADH dehydrogenase (quinone) (non-electrogenic) activity"/>
    <property type="evidence" value="ECO:0007669"/>
    <property type="project" value="UniProtKB-EC"/>
</dbReference>
<organism evidence="12 13">
    <name type="scientific">Leptolyngbya iicbica LK</name>
    <dbReference type="NCBI Taxonomy" id="2294035"/>
    <lineage>
        <taxon>Bacteria</taxon>
        <taxon>Bacillati</taxon>
        <taxon>Cyanobacteriota</taxon>
        <taxon>Cyanophyceae</taxon>
        <taxon>Leptolyngbyales</taxon>
        <taxon>Leptolyngbyaceae</taxon>
        <taxon>Leptolyngbya group</taxon>
        <taxon>Leptolyngbya</taxon>
        <taxon>Leptolyngbya iicbica</taxon>
    </lineage>
</organism>
<feature type="domain" description="External alternative NADH-ubiquinone oxidoreductase-like C-terminal" evidence="11">
    <location>
        <begin position="372"/>
        <end position="426"/>
    </location>
</feature>
<evidence type="ECO:0000256" key="3">
    <source>
        <dbReference type="ARBA" id="ARBA00022630"/>
    </source>
</evidence>
<dbReference type="OrthoDB" id="9781621at2"/>
<evidence type="ECO:0000256" key="9">
    <source>
        <dbReference type="SAM" id="MobiDB-lite"/>
    </source>
</evidence>
<accession>A0A4Q7E964</accession>
<dbReference type="InterPro" id="IPR023753">
    <property type="entry name" value="FAD/NAD-binding_dom"/>
</dbReference>
<keyword evidence="5" id="KW-0809">Transit peptide</keyword>
<dbReference type="PRINTS" id="PR00368">
    <property type="entry name" value="FADPNR"/>
</dbReference>
<keyword evidence="4" id="KW-0274">FAD</keyword>
<dbReference type="Pfam" id="PF07992">
    <property type="entry name" value="Pyr_redox_2"/>
    <property type="match status" value="1"/>
</dbReference>
<evidence type="ECO:0000256" key="2">
    <source>
        <dbReference type="ARBA" id="ARBA00012637"/>
    </source>
</evidence>
<proteinExistence type="inferred from homology"/>
<dbReference type="EMBL" id="QVFV01000002">
    <property type="protein sequence ID" value="RZM79377.1"/>
    <property type="molecule type" value="Genomic_DNA"/>
</dbReference>
<dbReference type="EC" id="1.6.5.9" evidence="2"/>
<dbReference type="PANTHER" id="PTHR43706">
    <property type="entry name" value="NADH DEHYDROGENASE"/>
    <property type="match status" value="1"/>
</dbReference>
<dbReference type="SUPFAM" id="SSF51905">
    <property type="entry name" value="FAD/NAD(P)-binding domain"/>
    <property type="match status" value="1"/>
</dbReference>
<keyword evidence="13" id="KW-1185">Reference proteome</keyword>
<dbReference type="Proteomes" id="UP000292459">
    <property type="component" value="Unassembled WGS sequence"/>
</dbReference>
<evidence type="ECO:0000256" key="6">
    <source>
        <dbReference type="ARBA" id="ARBA00023002"/>
    </source>
</evidence>
<comment type="similarity">
    <text evidence="1">Belongs to the NADH dehydrogenase family.</text>
</comment>
<sequence length="450" mass="49167">MVDTAPVKSETSAPATPGQPHRVVIVGGGFGGLYAAQSLGRAPVEVTLIDRRNFHLFQPLLYQVATGGLSPGDIASPLRSVLSSQKNTQVLLGEVRGIDPDEQMLKLKDGETVPYDSLILATGSAHHYFGNDHWEAIAPSIKTIEDALEVRRRIFLAFEKAELEPDPEIRKALQTFVVVGAGPTGVEMAGAIADLAYETLKDDFRNVDTHDTRIILVEGMDRVLPPFDPSLSKRAAKDLEKLGVEIRTGTFVTGLEGEKVTIKTGDHVETISSHSVFWAAGVRASSLGKVLSEKTGAPCDRAGRIMVEADFSVPNHPNIFVIGDLAHYAHQGDKPLPGVAPVAMQGGKYVARTICDRLKNKTTPPFVYSDSGSLAIIGRNSAVVDLNWTKLTGYPAWVIWALVHVMFLIEFDNKVLVMTQWMWNFFTRNQGARLITGRDQIKSDQAFMKQ</sequence>
<name>A0A4Q7E964_9CYAN</name>
<evidence type="ECO:0000256" key="5">
    <source>
        <dbReference type="ARBA" id="ARBA00022946"/>
    </source>
</evidence>
<evidence type="ECO:0000313" key="13">
    <source>
        <dbReference type="Proteomes" id="UP000292459"/>
    </source>
</evidence>
<evidence type="ECO:0000259" key="11">
    <source>
        <dbReference type="Pfam" id="PF22366"/>
    </source>
</evidence>
<dbReference type="InterPro" id="IPR045024">
    <property type="entry name" value="NDH-2"/>
</dbReference>
<evidence type="ECO:0000256" key="4">
    <source>
        <dbReference type="ARBA" id="ARBA00022827"/>
    </source>
</evidence>
<evidence type="ECO:0000256" key="8">
    <source>
        <dbReference type="ARBA" id="ARBA00047599"/>
    </source>
</evidence>
<dbReference type="Pfam" id="PF22366">
    <property type="entry name" value="NDH2_C"/>
    <property type="match status" value="1"/>
</dbReference>
<dbReference type="InterPro" id="IPR036188">
    <property type="entry name" value="FAD/NAD-bd_sf"/>
</dbReference>
<reference evidence="12 13" key="1">
    <citation type="submission" date="2018-11" db="EMBL/GenBank/DDBJ databases">
        <title>Whole genome sequencing of an environmental sample.</title>
        <authorList>
            <person name="Sarangi A.N."/>
            <person name="Singh D."/>
            <person name="Tripathy S."/>
        </authorList>
    </citation>
    <scope>NUCLEOTIDE SEQUENCE [LARGE SCALE GENOMIC DNA]</scope>
    <source>
        <strain evidence="12 13">Lakshadweep</strain>
    </source>
</reference>
<dbReference type="PANTHER" id="PTHR43706:SF47">
    <property type="entry name" value="EXTERNAL NADH-UBIQUINONE OXIDOREDUCTASE 1, MITOCHONDRIAL-RELATED"/>
    <property type="match status" value="1"/>
</dbReference>